<name>A0AAV7UGP3_PLEWA</name>
<reference evidence="1" key="1">
    <citation type="journal article" date="2022" name="bioRxiv">
        <title>Sequencing and chromosome-scale assembly of the giantPleurodeles waltlgenome.</title>
        <authorList>
            <person name="Brown T."/>
            <person name="Elewa A."/>
            <person name="Iarovenko S."/>
            <person name="Subramanian E."/>
            <person name="Araus A.J."/>
            <person name="Petzold A."/>
            <person name="Susuki M."/>
            <person name="Suzuki K.-i.T."/>
            <person name="Hayashi T."/>
            <person name="Toyoda A."/>
            <person name="Oliveira C."/>
            <person name="Osipova E."/>
            <person name="Leigh N.D."/>
            <person name="Simon A."/>
            <person name="Yun M.H."/>
        </authorList>
    </citation>
    <scope>NUCLEOTIDE SEQUENCE</scope>
    <source>
        <strain evidence="1">20211129_DDA</strain>
        <tissue evidence="1">Liver</tissue>
    </source>
</reference>
<proteinExistence type="predicted"/>
<dbReference type="Proteomes" id="UP001066276">
    <property type="component" value="Chromosome 3_1"/>
</dbReference>
<organism evidence="1 2">
    <name type="scientific">Pleurodeles waltl</name>
    <name type="common">Iberian ribbed newt</name>
    <dbReference type="NCBI Taxonomy" id="8319"/>
    <lineage>
        <taxon>Eukaryota</taxon>
        <taxon>Metazoa</taxon>
        <taxon>Chordata</taxon>
        <taxon>Craniata</taxon>
        <taxon>Vertebrata</taxon>
        <taxon>Euteleostomi</taxon>
        <taxon>Amphibia</taxon>
        <taxon>Batrachia</taxon>
        <taxon>Caudata</taxon>
        <taxon>Salamandroidea</taxon>
        <taxon>Salamandridae</taxon>
        <taxon>Pleurodelinae</taxon>
        <taxon>Pleurodeles</taxon>
    </lineage>
</organism>
<sequence length="92" mass="10377">MAEVAGSGRLDGPLLRLATGRGPWKSRLAAEKKIVDIDKQAPETDEVWEEKHKLREELDEAQDVLSKHNYHTYLENTTRTGRYSRPTTSVAG</sequence>
<evidence type="ECO:0000313" key="2">
    <source>
        <dbReference type="Proteomes" id="UP001066276"/>
    </source>
</evidence>
<gene>
    <name evidence="1" type="ORF">NDU88_004963</name>
</gene>
<accession>A0AAV7UGP3</accession>
<dbReference type="EMBL" id="JANPWB010000005">
    <property type="protein sequence ID" value="KAJ1188200.1"/>
    <property type="molecule type" value="Genomic_DNA"/>
</dbReference>
<evidence type="ECO:0000313" key="1">
    <source>
        <dbReference type="EMBL" id="KAJ1188200.1"/>
    </source>
</evidence>
<keyword evidence="2" id="KW-1185">Reference proteome</keyword>
<dbReference type="AlphaFoldDB" id="A0AAV7UGP3"/>
<protein>
    <submittedName>
        <fullName evidence="1">Uncharacterized protein</fullName>
    </submittedName>
</protein>
<comment type="caution">
    <text evidence="1">The sequence shown here is derived from an EMBL/GenBank/DDBJ whole genome shotgun (WGS) entry which is preliminary data.</text>
</comment>